<dbReference type="Proteomes" id="UP000758603">
    <property type="component" value="Unassembled WGS sequence"/>
</dbReference>
<proteinExistence type="predicted"/>
<keyword evidence="3" id="KW-1185">Reference proteome</keyword>
<dbReference type="RefSeq" id="XP_045957472.1">
    <property type="nucleotide sequence ID" value="XM_046100226.1"/>
</dbReference>
<gene>
    <name evidence="2" type="ORF">BKA67DRAFT_536889</name>
</gene>
<dbReference type="AlphaFoldDB" id="A0A9P8UJL0"/>
<feature type="compositionally biased region" description="Polar residues" evidence="1">
    <location>
        <begin position="91"/>
        <end position="107"/>
    </location>
</feature>
<evidence type="ECO:0000313" key="2">
    <source>
        <dbReference type="EMBL" id="KAH6653195.1"/>
    </source>
</evidence>
<reference evidence="2" key="1">
    <citation type="journal article" date="2021" name="Nat. Commun.">
        <title>Genetic determinants of endophytism in the Arabidopsis root mycobiome.</title>
        <authorList>
            <person name="Mesny F."/>
            <person name="Miyauchi S."/>
            <person name="Thiergart T."/>
            <person name="Pickel B."/>
            <person name="Atanasova L."/>
            <person name="Karlsson M."/>
            <person name="Huettel B."/>
            <person name="Barry K.W."/>
            <person name="Haridas S."/>
            <person name="Chen C."/>
            <person name="Bauer D."/>
            <person name="Andreopoulos W."/>
            <person name="Pangilinan J."/>
            <person name="LaButti K."/>
            <person name="Riley R."/>
            <person name="Lipzen A."/>
            <person name="Clum A."/>
            <person name="Drula E."/>
            <person name="Henrissat B."/>
            <person name="Kohler A."/>
            <person name="Grigoriev I.V."/>
            <person name="Martin F.M."/>
            <person name="Hacquard S."/>
        </authorList>
    </citation>
    <scope>NUCLEOTIDE SEQUENCE</scope>
    <source>
        <strain evidence="2">MPI-SDFR-AT-0073</strain>
    </source>
</reference>
<dbReference type="OrthoDB" id="4761845at2759"/>
<protein>
    <submittedName>
        <fullName evidence="2">Uncharacterized protein</fullName>
    </submittedName>
</protein>
<sequence length="114" mass="12520">MSPSNNSLKDAWAAVKRHAKEHHDSVNSAYAAYYGAPVQPLVHTPRARAVSPEVSSEPRRSSVDKTWSKVKKHVKEHNQSVNAAYTSYYGINTSRTNTPGTSAQASPRVSIDRS</sequence>
<comment type="caution">
    <text evidence="2">The sequence shown here is derived from an EMBL/GenBank/DDBJ whole genome shotgun (WGS) entry which is preliminary data.</text>
</comment>
<dbReference type="GeneID" id="70129118"/>
<accession>A0A9P8UJL0</accession>
<organism evidence="2 3">
    <name type="scientific">Truncatella angustata</name>
    <dbReference type="NCBI Taxonomy" id="152316"/>
    <lineage>
        <taxon>Eukaryota</taxon>
        <taxon>Fungi</taxon>
        <taxon>Dikarya</taxon>
        <taxon>Ascomycota</taxon>
        <taxon>Pezizomycotina</taxon>
        <taxon>Sordariomycetes</taxon>
        <taxon>Xylariomycetidae</taxon>
        <taxon>Amphisphaeriales</taxon>
        <taxon>Sporocadaceae</taxon>
        <taxon>Truncatella</taxon>
    </lineage>
</organism>
<evidence type="ECO:0000256" key="1">
    <source>
        <dbReference type="SAM" id="MobiDB-lite"/>
    </source>
</evidence>
<feature type="region of interest" description="Disordered" evidence="1">
    <location>
        <begin position="91"/>
        <end position="114"/>
    </location>
</feature>
<dbReference type="EMBL" id="JAGPXC010000005">
    <property type="protein sequence ID" value="KAH6653195.1"/>
    <property type="molecule type" value="Genomic_DNA"/>
</dbReference>
<name>A0A9P8UJL0_9PEZI</name>
<feature type="compositionally biased region" description="Basic and acidic residues" evidence="1">
    <location>
        <begin position="56"/>
        <end position="67"/>
    </location>
</feature>
<feature type="region of interest" description="Disordered" evidence="1">
    <location>
        <begin position="45"/>
        <end position="75"/>
    </location>
</feature>
<evidence type="ECO:0000313" key="3">
    <source>
        <dbReference type="Proteomes" id="UP000758603"/>
    </source>
</evidence>